<dbReference type="EMBL" id="UINC01001648">
    <property type="protein sequence ID" value="SUZ85710.1"/>
    <property type="molecule type" value="Genomic_DNA"/>
</dbReference>
<feature type="transmembrane region" description="Helical" evidence="1">
    <location>
        <begin position="745"/>
        <end position="765"/>
    </location>
</feature>
<feature type="transmembrane region" description="Helical" evidence="1">
    <location>
        <begin position="209"/>
        <end position="226"/>
    </location>
</feature>
<dbReference type="PANTHER" id="PTHR38454:SF1">
    <property type="entry name" value="INTEGRAL MEMBRANE PROTEIN"/>
    <property type="match status" value="1"/>
</dbReference>
<feature type="transmembrane region" description="Helical" evidence="1">
    <location>
        <begin position="371"/>
        <end position="388"/>
    </location>
</feature>
<feature type="transmembrane region" description="Helical" evidence="1">
    <location>
        <begin position="177"/>
        <end position="197"/>
    </location>
</feature>
<feature type="transmembrane region" description="Helical" evidence="1">
    <location>
        <begin position="461"/>
        <end position="480"/>
    </location>
</feature>
<feature type="transmembrane region" description="Helical" evidence="1">
    <location>
        <begin position="108"/>
        <end position="126"/>
    </location>
</feature>
<evidence type="ECO:0000313" key="2">
    <source>
        <dbReference type="EMBL" id="SUZ85710.1"/>
    </source>
</evidence>
<organism evidence="2">
    <name type="scientific">marine metagenome</name>
    <dbReference type="NCBI Taxonomy" id="408172"/>
    <lineage>
        <taxon>unclassified sequences</taxon>
        <taxon>metagenomes</taxon>
        <taxon>ecological metagenomes</taxon>
    </lineage>
</organism>
<protein>
    <recommendedName>
        <fullName evidence="3">Membrane protein 6-pyruvoyl-tetrahydropterin synthase-related domain-containing protein</fullName>
    </recommendedName>
</protein>
<feature type="transmembrane region" description="Helical" evidence="1">
    <location>
        <begin position="330"/>
        <end position="351"/>
    </location>
</feature>
<feature type="transmembrane region" description="Helical" evidence="1">
    <location>
        <begin position="84"/>
        <end position="101"/>
    </location>
</feature>
<reference evidence="2" key="1">
    <citation type="submission" date="2018-05" db="EMBL/GenBank/DDBJ databases">
        <authorList>
            <person name="Lanie J.A."/>
            <person name="Ng W.-L."/>
            <person name="Kazmierczak K.M."/>
            <person name="Andrzejewski T.M."/>
            <person name="Davidsen T.M."/>
            <person name="Wayne K.J."/>
            <person name="Tettelin H."/>
            <person name="Glass J.I."/>
            <person name="Rusch D."/>
            <person name="Podicherti R."/>
            <person name="Tsui H.-C.T."/>
            <person name="Winkler M.E."/>
        </authorList>
    </citation>
    <scope>NUCLEOTIDE SEQUENCE</scope>
</reference>
<sequence length="785" mass="89310">MAVVSFVFLQEMILSNKLPESADMSQRMPLDRWAEDYKSRNDDMPQWYPHLFGGMPSYGGFIYAPADPSRKIFDFLGFGWGLRYWIHFIIAGIGMYAYLRWKGISEIAGFFGSLSFSLSPYLFGLINAGHPAKMYAIAFIPLVLLFAEKVMEKQELRSALLLAVLTAFQLWTKHVQIVYYTWMLVVFIWLWQAGSAFRLKQFNLKKSGLSIGLMAGAIVISGFLVVDPYLPIYQFQGDSTRGAASTLDAEGDAKKGTSWEYATQWSFHPNETISFLYPYFYGLQNFPTRDLNSQAYWGYMPFTQSTHYVGLMVLVLAVVGFLIRKPESEIVSMGVASVIILIIGFGEHFPLLFWPLYKFAPMFGRFRVPSMIYILLPFTLSFLAAATLHQTCKTLESRNDQFEIIKKRTVMVFGIVLGLSLFFLVLGSELFSFSKLGEAARYQPAALAQLKEVRVSLFQKGVLLTFVLSGMGLTVLWFAFKGTVQPFFLGLIFVSITVIDLWVVNNEFIHLKSERAINAGYFQTKEVQFLLENRGLHRVLPVEQFNTNWYAYFGLSTVGGYRPVKLRSYQDLLDAKALNSEAIQNMLNVKYVITQRTMNDPRFRLAFQDQLKVYENRNVLPKAWFVREVYSVESPQESLASILKPEFNPVSTAHVLNYRGEPGLKMEVGTVMVTKYSENEIVLKTEIAGDGFLVLSENYYGPGWRVDVDGVETEIYRANHVLRGVQIPNGSHTVIFSVDDSAYSIARLISLFSMVLIVTVLSVQYRSDIVDLTARLRIKKQDMKS</sequence>
<proteinExistence type="predicted"/>
<feature type="transmembrane region" description="Helical" evidence="1">
    <location>
        <begin position="47"/>
        <end position="64"/>
    </location>
</feature>
<gene>
    <name evidence="2" type="ORF">METZ01_LOCUS38564</name>
</gene>
<keyword evidence="1" id="KW-1133">Transmembrane helix</keyword>
<keyword evidence="1" id="KW-0472">Membrane</keyword>
<feature type="transmembrane region" description="Helical" evidence="1">
    <location>
        <begin position="487"/>
        <end position="504"/>
    </location>
</feature>
<dbReference type="InterPro" id="IPR018580">
    <property type="entry name" value="Uncharacterised_YfhO"/>
</dbReference>
<keyword evidence="1" id="KW-0812">Transmembrane</keyword>
<evidence type="ECO:0000256" key="1">
    <source>
        <dbReference type="SAM" id="Phobius"/>
    </source>
</evidence>
<feature type="transmembrane region" description="Helical" evidence="1">
    <location>
        <begin position="305"/>
        <end position="323"/>
    </location>
</feature>
<dbReference type="AlphaFoldDB" id="A0A381R2I9"/>
<name>A0A381R2I9_9ZZZZ</name>
<accession>A0A381R2I9</accession>
<dbReference type="PANTHER" id="PTHR38454">
    <property type="entry name" value="INTEGRAL MEMBRANE PROTEIN-RELATED"/>
    <property type="match status" value="1"/>
</dbReference>
<feature type="transmembrane region" description="Helical" evidence="1">
    <location>
        <begin position="409"/>
        <end position="427"/>
    </location>
</feature>
<evidence type="ECO:0008006" key="3">
    <source>
        <dbReference type="Google" id="ProtNLM"/>
    </source>
</evidence>